<evidence type="ECO:0000313" key="2">
    <source>
        <dbReference type="EMBL" id="MES1919910.1"/>
    </source>
</evidence>
<dbReference type="EMBL" id="JBDODL010000440">
    <property type="protein sequence ID" value="MES1919910.1"/>
    <property type="molecule type" value="Genomic_DNA"/>
</dbReference>
<accession>A0ABV2AJR4</accession>
<name>A0ABV2AJR4_9EUKA</name>
<gene>
    <name evidence="2" type="ORF">MHBO_001655</name>
</gene>
<dbReference type="Proteomes" id="UP001439008">
    <property type="component" value="Unassembled WGS sequence"/>
</dbReference>
<keyword evidence="3" id="KW-1185">Reference proteome</keyword>
<reference evidence="2 3" key="1">
    <citation type="journal article" date="2024" name="BMC Biol.">
        <title>Comparative genomics of Ascetosporea gives new insight into the evolutionary basis for animal parasitism in Rhizaria.</title>
        <authorList>
            <person name="Hiltunen Thoren M."/>
            <person name="Onut-Brannstrom I."/>
            <person name="Alfjorden A."/>
            <person name="Peckova H."/>
            <person name="Swords F."/>
            <person name="Hooper C."/>
            <person name="Holzer A.S."/>
            <person name="Bass D."/>
            <person name="Burki F."/>
        </authorList>
    </citation>
    <scope>NUCLEOTIDE SEQUENCE [LARGE SCALE GENOMIC DNA]</scope>
    <source>
        <strain evidence="2">20-A016</strain>
    </source>
</reference>
<keyword evidence="1" id="KW-0472">Membrane</keyword>
<keyword evidence="1" id="KW-0812">Transmembrane</keyword>
<evidence type="ECO:0000256" key="1">
    <source>
        <dbReference type="SAM" id="Phobius"/>
    </source>
</evidence>
<comment type="caution">
    <text evidence="2">The sequence shown here is derived from an EMBL/GenBank/DDBJ whole genome shotgun (WGS) entry which is preliminary data.</text>
</comment>
<evidence type="ECO:0000313" key="3">
    <source>
        <dbReference type="Proteomes" id="UP001439008"/>
    </source>
</evidence>
<proteinExistence type="predicted"/>
<feature type="transmembrane region" description="Helical" evidence="1">
    <location>
        <begin position="147"/>
        <end position="165"/>
    </location>
</feature>
<keyword evidence="1" id="KW-1133">Transmembrane helix</keyword>
<organism evidence="2 3">
    <name type="scientific">Bonamia ostreae</name>
    <dbReference type="NCBI Taxonomy" id="126728"/>
    <lineage>
        <taxon>Eukaryota</taxon>
        <taxon>Sar</taxon>
        <taxon>Rhizaria</taxon>
        <taxon>Endomyxa</taxon>
        <taxon>Ascetosporea</taxon>
        <taxon>Haplosporida</taxon>
        <taxon>Bonamia</taxon>
    </lineage>
</organism>
<protein>
    <submittedName>
        <fullName evidence="2">Uncharacterized protein</fullName>
    </submittedName>
</protein>
<sequence>MIHLLRKYLKSTKTDFNSNGLEDLKFVSLKSLTNTLSDIKKKKKIDISFPLMALSVGFDLIDWEPSKFNKSIFKHSLGSNINPSAKDNDEKGKVMNVSDYLNNVTKPLTIRKETGGFNIITKDDGFNTKKIIVTQNDPDNKNLYRNFFAKNWYSFMLIMIIIVLFQ</sequence>